<sequence>MTASNRAIAFMLMNCSIFALAQSNIVMASIKGTRASVSYDKTHFRDCQATIEPQNTDKDMEGQLPWAIAPRHYLFKFKIDPSNKFEHMNELRLIPIHGSGTPEFKKLYSDLSSTVEKLRPLLAKKPLRFPLGSTIPEWNLTDSEQTIHAKVKYLNFPSHKGVFFISQETQESDGNPINSNETYCSYQGLSDDGEWYIDLYLSISNPSLPKDASAADNIPRDSDRKYLLAAESILEALNPASFTPNLTQIERLISSIQLP</sequence>
<reference evidence="2 3" key="1">
    <citation type="journal article" date="2023" name="Antonie Van Leeuwenhoek">
        <title>Mesoterricola silvestris gen. nov., sp. nov., Mesoterricola sediminis sp. nov., Geothrix oryzae sp. nov., Geothrix edaphica sp. nov., Geothrix rubra sp. nov., and Geothrix limicola sp. nov., six novel members of Acidobacteriota isolated from soils.</title>
        <authorList>
            <person name="Itoh H."/>
            <person name="Sugisawa Y."/>
            <person name="Mise K."/>
            <person name="Xu Z."/>
            <person name="Kuniyasu M."/>
            <person name="Ushijima N."/>
            <person name="Kawano K."/>
            <person name="Kobayashi E."/>
            <person name="Shiratori Y."/>
            <person name="Masuda Y."/>
            <person name="Senoo K."/>
        </authorList>
    </citation>
    <scope>NUCLEOTIDE SEQUENCE [LARGE SCALE GENOMIC DNA]</scope>
    <source>
        <strain evidence="2 3">Red804</strain>
    </source>
</reference>
<evidence type="ECO:0000313" key="2">
    <source>
        <dbReference type="EMBL" id="GLH75080.1"/>
    </source>
</evidence>
<organism evidence="2 3">
    <name type="scientific">Geothrix limicola</name>
    <dbReference type="NCBI Taxonomy" id="2927978"/>
    <lineage>
        <taxon>Bacteria</taxon>
        <taxon>Pseudomonadati</taxon>
        <taxon>Acidobacteriota</taxon>
        <taxon>Holophagae</taxon>
        <taxon>Holophagales</taxon>
        <taxon>Holophagaceae</taxon>
        <taxon>Geothrix</taxon>
    </lineage>
</organism>
<comment type="caution">
    <text evidence="2">The sequence shown here is derived from an EMBL/GenBank/DDBJ whole genome shotgun (WGS) entry which is preliminary data.</text>
</comment>
<feature type="signal peptide" evidence="1">
    <location>
        <begin position="1"/>
        <end position="21"/>
    </location>
</feature>
<name>A0ABQ5QME7_9BACT</name>
<evidence type="ECO:0000256" key="1">
    <source>
        <dbReference type="SAM" id="SignalP"/>
    </source>
</evidence>
<proteinExistence type="predicted"/>
<keyword evidence="1" id="KW-0732">Signal</keyword>
<keyword evidence="3" id="KW-1185">Reference proteome</keyword>
<dbReference type="Proteomes" id="UP001165069">
    <property type="component" value="Unassembled WGS sequence"/>
</dbReference>
<dbReference type="RefSeq" id="WP_285578145.1">
    <property type="nucleotide sequence ID" value="NZ_BSDE01000014.1"/>
</dbReference>
<accession>A0ABQ5QME7</accession>
<dbReference type="EMBL" id="BSDE01000014">
    <property type="protein sequence ID" value="GLH75080.1"/>
    <property type="molecule type" value="Genomic_DNA"/>
</dbReference>
<protein>
    <submittedName>
        <fullName evidence="2">Uncharacterized protein</fullName>
    </submittedName>
</protein>
<gene>
    <name evidence="2" type="ORF">GETHLI_35830</name>
</gene>
<feature type="chain" id="PRO_5045204017" evidence="1">
    <location>
        <begin position="22"/>
        <end position="259"/>
    </location>
</feature>
<evidence type="ECO:0000313" key="3">
    <source>
        <dbReference type="Proteomes" id="UP001165069"/>
    </source>
</evidence>